<evidence type="ECO:0000313" key="2">
    <source>
        <dbReference type="EMBL" id="MBB5085295.1"/>
    </source>
</evidence>
<gene>
    <name evidence="2" type="ORF">HNR40_010809</name>
</gene>
<keyword evidence="3" id="KW-1185">Reference proteome</keyword>
<keyword evidence="2" id="KW-0238">DNA-binding</keyword>
<dbReference type="Proteomes" id="UP000568380">
    <property type="component" value="Unassembled WGS sequence"/>
</dbReference>
<feature type="domain" description="HTH cro/C1-type" evidence="1">
    <location>
        <begin position="11"/>
        <end position="74"/>
    </location>
</feature>
<dbReference type="AlphaFoldDB" id="A0A7W8AHL9"/>
<name>A0A7W8AHL9_9ACTN</name>
<proteinExistence type="predicted"/>
<dbReference type="Pfam" id="PF13443">
    <property type="entry name" value="HTH_26"/>
    <property type="match status" value="1"/>
</dbReference>
<comment type="caution">
    <text evidence="2">The sequence shown here is derived from an EMBL/GenBank/DDBJ whole genome shotgun (WGS) entry which is preliminary data.</text>
</comment>
<organism evidence="2 3">
    <name type="scientific">Nonomuraea endophytica</name>
    <dbReference type="NCBI Taxonomy" id="714136"/>
    <lineage>
        <taxon>Bacteria</taxon>
        <taxon>Bacillati</taxon>
        <taxon>Actinomycetota</taxon>
        <taxon>Actinomycetes</taxon>
        <taxon>Streptosporangiales</taxon>
        <taxon>Streptosporangiaceae</taxon>
        <taxon>Nonomuraea</taxon>
    </lineage>
</organism>
<dbReference type="Gene3D" id="1.10.260.40">
    <property type="entry name" value="lambda repressor-like DNA-binding domains"/>
    <property type="match status" value="1"/>
</dbReference>
<dbReference type="GO" id="GO:0003677">
    <property type="term" value="F:DNA binding"/>
    <property type="evidence" value="ECO:0007669"/>
    <property type="project" value="UniProtKB-KW"/>
</dbReference>
<sequence>MTKKMGYRWMLRERMAEQGLWKTTELAPLLADRGIDLSAAQIYRLVAGTPERLSLPILVALCDILSCTPNDLIVPHVETAKPRKAIGADLTDLNRIGRPRRARITEDPQ</sequence>
<dbReference type="InterPro" id="IPR001387">
    <property type="entry name" value="Cro/C1-type_HTH"/>
</dbReference>
<reference evidence="2 3" key="1">
    <citation type="submission" date="2020-08" db="EMBL/GenBank/DDBJ databases">
        <title>Genomic Encyclopedia of Type Strains, Phase IV (KMG-IV): sequencing the most valuable type-strain genomes for metagenomic binning, comparative biology and taxonomic classification.</title>
        <authorList>
            <person name="Goeker M."/>
        </authorList>
    </citation>
    <scope>NUCLEOTIDE SEQUENCE [LARGE SCALE GENOMIC DNA]</scope>
    <source>
        <strain evidence="2 3">DSM 45385</strain>
    </source>
</reference>
<dbReference type="RefSeq" id="WP_184976592.1">
    <property type="nucleotide sequence ID" value="NZ_JACHIN010000037.1"/>
</dbReference>
<dbReference type="InterPro" id="IPR010982">
    <property type="entry name" value="Lambda_DNA-bd_dom_sf"/>
</dbReference>
<dbReference type="EMBL" id="JACHIN010000037">
    <property type="protein sequence ID" value="MBB5085295.1"/>
    <property type="molecule type" value="Genomic_DNA"/>
</dbReference>
<protein>
    <submittedName>
        <fullName evidence="2">DNA-binding Xre family transcriptional regulator</fullName>
    </submittedName>
</protein>
<evidence type="ECO:0000259" key="1">
    <source>
        <dbReference type="Pfam" id="PF13443"/>
    </source>
</evidence>
<evidence type="ECO:0000313" key="3">
    <source>
        <dbReference type="Proteomes" id="UP000568380"/>
    </source>
</evidence>
<accession>A0A7W8AHL9</accession>